<dbReference type="SUPFAM" id="SSF55681">
    <property type="entry name" value="Class II aaRS and biotin synthetases"/>
    <property type="match status" value="1"/>
</dbReference>
<proteinExistence type="inferred from homology"/>
<dbReference type="InterPro" id="IPR004516">
    <property type="entry name" value="HisRS/HisZ"/>
</dbReference>
<evidence type="ECO:0000256" key="2">
    <source>
        <dbReference type="ARBA" id="ARBA00022490"/>
    </source>
</evidence>
<dbReference type="Pfam" id="PF13393">
    <property type="entry name" value="tRNA-synt_His"/>
    <property type="match status" value="1"/>
</dbReference>
<comment type="subunit">
    <text evidence="9">Homodimer.</text>
</comment>
<dbReference type="PROSITE" id="PS50862">
    <property type="entry name" value="AA_TRNA_LIGASE_II"/>
    <property type="match status" value="1"/>
</dbReference>
<keyword evidence="13" id="KW-1185">Reference proteome</keyword>
<evidence type="ECO:0000256" key="9">
    <source>
        <dbReference type="HAMAP-Rule" id="MF_00127"/>
    </source>
</evidence>
<evidence type="ECO:0000259" key="11">
    <source>
        <dbReference type="PROSITE" id="PS50862"/>
    </source>
</evidence>
<dbReference type="RefSeq" id="WP_132026635.1">
    <property type="nucleotide sequence ID" value="NZ_CP068564.1"/>
</dbReference>
<dbReference type="Proteomes" id="UP000294567">
    <property type="component" value="Unassembled WGS sequence"/>
</dbReference>
<dbReference type="InterPro" id="IPR041715">
    <property type="entry name" value="HisRS-like_core"/>
</dbReference>
<dbReference type="GO" id="GO:0004821">
    <property type="term" value="F:histidine-tRNA ligase activity"/>
    <property type="evidence" value="ECO:0007669"/>
    <property type="project" value="UniProtKB-UniRule"/>
</dbReference>
<protein>
    <recommendedName>
        <fullName evidence="9">Histidine--tRNA ligase</fullName>
        <ecNumber evidence="9">6.1.1.21</ecNumber>
    </recommendedName>
    <alternativeName>
        <fullName evidence="9">Histidyl-tRNA synthetase</fullName>
        <shortName evidence="9">HisRS</shortName>
    </alternativeName>
</protein>
<dbReference type="AlphaFoldDB" id="A0A4R3KZ50"/>
<keyword evidence="3 9" id="KW-0436">Ligase</keyword>
<evidence type="ECO:0000256" key="7">
    <source>
        <dbReference type="ARBA" id="ARBA00023146"/>
    </source>
</evidence>
<feature type="binding site" evidence="10">
    <location>
        <begin position="283"/>
        <end position="284"/>
    </location>
    <ligand>
        <name>L-histidine</name>
        <dbReference type="ChEBI" id="CHEBI:57595"/>
    </ligand>
</feature>
<dbReference type="CDD" id="cd00859">
    <property type="entry name" value="HisRS_anticodon"/>
    <property type="match status" value="1"/>
</dbReference>
<feature type="binding site" evidence="10">
    <location>
        <position position="128"/>
    </location>
    <ligand>
        <name>L-histidine</name>
        <dbReference type="ChEBI" id="CHEBI:57595"/>
    </ligand>
</feature>
<comment type="subcellular location">
    <subcellularLocation>
        <location evidence="9">Cytoplasm</location>
    </subcellularLocation>
</comment>
<dbReference type="GO" id="GO:0006427">
    <property type="term" value="P:histidyl-tRNA aminoacylation"/>
    <property type="evidence" value="ECO:0007669"/>
    <property type="project" value="UniProtKB-UniRule"/>
</dbReference>
<dbReference type="Pfam" id="PF03129">
    <property type="entry name" value="HGTP_anticodon"/>
    <property type="match status" value="1"/>
</dbReference>
<dbReference type="EC" id="6.1.1.21" evidence="9"/>
<dbReference type="PIRSF" id="PIRSF001549">
    <property type="entry name" value="His-tRNA_synth"/>
    <property type="match status" value="1"/>
</dbReference>
<dbReference type="InterPro" id="IPR015807">
    <property type="entry name" value="His-tRNA-ligase"/>
</dbReference>
<feature type="binding site" evidence="10">
    <location>
        <position position="279"/>
    </location>
    <ligand>
        <name>L-histidine</name>
        <dbReference type="ChEBI" id="CHEBI:57595"/>
    </ligand>
</feature>
<dbReference type="GO" id="GO:0016740">
    <property type="term" value="F:transferase activity"/>
    <property type="evidence" value="ECO:0007669"/>
    <property type="project" value="UniProtKB-ARBA"/>
</dbReference>
<gene>
    <name evidence="9" type="primary">hisS</name>
    <name evidence="12" type="ORF">EDD65_103207</name>
</gene>
<dbReference type="Gene3D" id="3.30.930.10">
    <property type="entry name" value="Bira Bifunctional Protein, Domain 2"/>
    <property type="match status" value="1"/>
</dbReference>
<comment type="caution">
    <text evidence="12">The sequence shown here is derived from an EMBL/GenBank/DDBJ whole genome shotgun (WGS) entry which is preliminary data.</text>
</comment>
<evidence type="ECO:0000256" key="4">
    <source>
        <dbReference type="ARBA" id="ARBA00022741"/>
    </source>
</evidence>
<keyword evidence="7 9" id="KW-0030">Aminoacyl-tRNA synthetase</keyword>
<name>A0A4R3KZ50_9FIRM</name>
<dbReference type="InterPro" id="IPR004154">
    <property type="entry name" value="Anticodon-bd"/>
</dbReference>
<evidence type="ECO:0000256" key="3">
    <source>
        <dbReference type="ARBA" id="ARBA00022598"/>
    </source>
</evidence>
<dbReference type="PANTHER" id="PTHR11476:SF7">
    <property type="entry name" value="HISTIDINE--TRNA LIGASE"/>
    <property type="match status" value="1"/>
</dbReference>
<dbReference type="InterPro" id="IPR045864">
    <property type="entry name" value="aa-tRNA-synth_II/BPL/LPL"/>
</dbReference>
<dbReference type="SUPFAM" id="SSF52954">
    <property type="entry name" value="Class II aaRS ABD-related"/>
    <property type="match status" value="1"/>
</dbReference>
<sequence>MTNDNDIVKPSILPGFMELLPSEQILFNKMLDTIRYNYEKFGFLPIDTPVIERAEILLAKGGGETEKQIYRFKKGDTDLALRFDLTVPLARYVAQHFSELTFPFKRYHIGKVYRGEKAQRGRFREFYQCDIDIIGNEKLDIINDAEIPSIIYSTFKDLGFKSFTIKINNRKILKGFFKHLKILDSTEILRTIDKLEKIGLNKVEEELKEQGLEKEIIREILEFIQISGTNEEKLKKLNSLEIENDIFKEGLNELKTVNYYVKAFGVPEENYMIDLTIVRGLDYYTGTVYETFLDDYPNIGSICSGGRYDNLAEYYTKQKLPGVGISIGLTRLFYQLNEANLIKFEDSSLTKVLVIPMKGYLDQAIKIANLLRDEDINTQIYLEKGKVGKKFSYADKLGIPYTLIIGEEEIKQERYSLRNMETGKQEMLSIEELLLFLNK</sequence>
<feature type="binding site" evidence="10">
    <location>
        <begin position="84"/>
        <end position="86"/>
    </location>
    <ligand>
        <name>L-histidine</name>
        <dbReference type="ChEBI" id="CHEBI:57595"/>
    </ligand>
</feature>
<feature type="binding site" evidence="10">
    <location>
        <position position="114"/>
    </location>
    <ligand>
        <name>L-histidine</name>
        <dbReference type="ChEBI" id="CHEBI:57595"/>
    </ligand>
</feature>
<keyword evidence="4 9" id="KW-0547">Nucleotide-binding</keyword>
<dbReference type="HAMAP" id="MF_00127">
    <property type="entry name" value="His_tRNA_synth"/>
    <property type="match status" value="1"/>
</dbReference>
<dbReference type="OrthoDB" id="9800814at2"/>
<dbReference type="GO" id="GO:0005524">
    <property type="term" value="F:ATP binding"/>
    <property type="evidence" value="ECO:0007669"/>
    <property type="project" value="UniProtKB-UniRule"/>
</dbReference>
<dbReference type="CDD" id="cd00773">
    <property type="entry name" value="HisRS-like_core"/>
    <property type="match status" value="1"/>
</dbReference>
<dbReference type="InterPro" id="IPR036621">
    <property type="entry name" value="Anticodon-bd_dom_sf"/>
</dbReference>
<keyword evidence="6 9" id="KW-0648">Protein biosynthesis</keyword>
<evidence type="ECO:0000256" key="10">
    <source>
        <dbReference type="PIRSR" id="PIRSR001549-1"/>
    </source>
</evidence>
<evidence type="ECO:0000313" key="12">
    <source>
        <dbReference type="EMBL" id="TCS90891.1"/>
    </source>
</evidence>
<dbReference type="GO" id="GO:0005737">
    <property type="term" value="C:cytoplasm"/>
    <property type="evidence" value="ECO:0007669"/>
    <property type="project" value="UniProtKB-SubCell"/>
</dbReference>
<evidence type="ECO:0000256" key="5">
    <source>
        <dbReference type="ARBA" id="ARBA00022840"/>
    </source>
</evidence>
<dbReference type="GO" id="GO:0140096">
    <property type="term" value="F:catalytic activity, acting on a protein"/>
    <property type="evidence" value="ECO:0007669"/>
    <property type="project" value="UniProtKB-ARBA"/>
</dbReference>
<dbReference type="PANTHER" id="PTHR11476">
    <property type="entry name" value="HISTIDYL-TRNA SYNTHETASE"/>
    <property type="match status" value="1"/>
</dbReference>
<evidence type="ECO:0000256" key="8">
    <source>
        <dbReference type="ARBA" id="ARBA00047639"/>
    </source>
</evidence>
<comment type="catalytic activity">
    <reaction evidence="8 9">
        <text>tRNA(His) + L-histidine + ATP = L-histidyl-tRNA(His) + AMP + diphosphate + H(+)</text>
        <dbReference type="Rhea" id="RHEA:17313"/>
        <dbReference type="Rhea" id="RHEA-COMP:9665"/>
        <dbReference type="Rhea" id="RHEA-COMP:9689"/>
        <dbReference type="ChEBI" id="CHEBI:15378"/>
        <dbReference type="ChEBI" id="CHEBI:30616"/>
        <dbReference type="ChEBI" id="CHEBI:33019"/>
        <dbReference type="ChEBI" id="CHEBI:57595"/>
        <dbReference type="ChEBI" id="CHEBI:78442"/>
        <dbReference type="ChEBI" id="CHEBI:78527"/>
        <dbReference type="ChEBI" id="CHEBI:456215"/>
        <dbReference type="EC" id="6.1.1.21"/>
    </reaction>
</comment>
<dbReference type="EMBL" id="SMAE01000003">
    <property type="protein sequence ID" value="TCS90891.1"/>
    <property type="molecule type" value="Genomic_DNA"/>
</dbReference>
<feature type="domain" description="Aminoacyl-transfer RNA synthetases class-II family profile" evidence="11">
    <location>
        <begin position="26"/>
        <end position="356"/>
    </location>
</feature>
<dbReference type="InterPro" id="IPR033656">
    <property type="entry name" value="HisRS_anticodon"/>
</dbReference>
<keyword evidence="5 9" id="KW-0067">ATP-binding</keyword>
<accession>A0A4R3KZ50</accession>
<comment type="similarity">
    <text evidence="1 9">Belongs to the class-II aminoacyl-tRNA synthetase family.</text>
</comment>
<reference evidence="12 13" key="1">
    <citation type="submission" date="2019-03" db="EMBL/GenBank/DDBJ databases">
        <title>Genomic Encyclopedia of Type Strains, Phase IV (KMG-IV): sequencing the most valuable type-strain genomes for metagenomic binning, comparative biology and taxonomic classification.</title>
        <authorList>
            <person name="Goeker M."/>
        </authorList>
    </citation>
    <scope>NUCLEOTIDE SEQUENCE [LARGE SCALE GENOMIC DNA]</scope>
    <source>
        <strain evidence="12 13">DSM 26752</strain>
    </source>
</reference>
<dbReference type="NCBIfam" id="TIGR00442">
    <property type="entry name" value="hisS"/>
    <property type="match status" value="1"/>
</dbReference>
<evidence type="ECO:0000256" key="1">
    <source>
        <dbReference type="ARBA" id="ARBA00008226"/>
    </source>
</evidence>
<dbReference type="Gene3D" id="3.40.50.800">
    <property type="entry name" value="Anticodon-binding domain"/>
    <property type="match status" value="1"/>
</dbReference>
<organism evidence="12 13">
    <name type="scientific">Keratinibaculum paraultunense</name>
    <dbReference type="NCBI Taxonomy" id="1278232"/>
    <lineage>
        <taxon>Bacteria</taxon>
        <taxon>Bacillati</taxon>
        <taxon>Bacillota</taxon>
        <taxon>Tissierellia</taxon>
        <taxon>Tissierellales</taxon>
        <taxon>Tepidimicrobiaceae</taxon>
        <taxon>Keratinibaculum</taxon>
    </lineage>
</organism>
<dbReference type="InterPro" id="IPR006195">
    <property type="entry name" value="aa-tRNA-synth_II"/>
</dbReference>
<evidence type="ECO:0000313" key="13">
    <source>
        <dbReference type="Proteomes" id="UP000294567"/>
    </source>
</evidence>
<evidence type="ECO:0000256" key="6">
    <source>
        <dbReference type="ARBA" id="ARBA00022917"/>
    </source>
</evidence>
<keyword evidence="2 9" id="KW-0963">Cytoplasm</keyword>
<feature type="binding site" evidence="10">
    <location>
        <position position="132"/>
    </location>
    <ligand>
        <name>L-histidine</name>
        <dbReference type="ChEBI" id="CHEBI:57595"/>
    </ligand>
</feature>